<dbReference type="RefSeq" id="WP_285343863.1">
    <property type="nucleotide sequence ID" value="NZ_JASITI010000027.1"/>
</dbReference>
<keyword evidence="1" id="KW-0812">Transmembrane</keyword>
<feature type="transmembrane region" description="Helical" evidence="1">
    <location>
        <begin position="64"/>
        <end position="85"/>
    </location>
</feature>
<sequence length="110" mass="10937">MTWSPQPPTAAAPPTAGTGRSRVPAVIAAALFVPALVAAKILVLMTEKGGRCLMYGGCAPFPGVVFLVLCGAAALAMVSALAAPARLRGPALGAQLVLELCAVGLVLAFP</sequence>
<accession>A0ABT7GX18</accession>
<keyword evidence="1" id="KW-1133">Transmembrane helix</keyword>
<feature type="transmembrane region" description="Helical" evidence="1">
    <location>
        <begin position="23"/>
        <end position="43"/>
    </location>
</feature>
<keyword evidence="1" id="KW-0472">Membrane</keyword>
<comment type="caution">
    <text evidence="2">The sequence shown here is derived from an EMBL/GenBank/DDBJ whole genome shotgun (WGS) entry which is preliminary data.</text>
</comment>
<evidence type="ECO:0000313" key="3">
    <source>
        <dbReference type="Proteomes" id="UP001223390"/>
    </source>
</evidence>
<protein>
    <recommendedName>
        <fullName evidence="4">Integral membrane protein</fullName>
    </recommendedName>
</protein>
<reference evidence="2 3" key="1">
    <citation type="submission" date="2023-05" db="EMBL/GenBank/DDBJ databases">
        <title>Sequencing and Assembly of Streptomyces sp. NP73.</title>
        <authorList>
            <person name="Konwar A.N."/>
            <person name="Saikia K."/>
            <person name="Thakur D."/>
        </authorList>
    </citation>
    <scope>NUCLEOTIDE SEQUENCE [LARGE SCALE GENOMIC DNA]</scope>
    <source>
        <strain evidence="2 3">NP73</strain>
    </source>
</reference>
<evidence type="ECO:0008006" key="4">
    <source>
        <dbReference type="Google" id="ProtNLM"/>
    </source>
</evidence>
<proteinExistence type="predicted"/>
<dbReference type="Proteomes" id="UP001223390">
    <property type="component" value="Unassembled WGS sequence"/>
</dbReference>
<evidence type="ECO:0000256" key="1">
    <source>
        <dbReference type="SAM" id="Phobius"/>
    </source>
</evidence>
<keyword evidence="3" id="KW-1185">Reference proteome</keyword>
<organism evidence="2 3">
    <name type="scientific">Streptomyces katrae</name>
    <dbReference type="NCBI Taxonomy" id="68223"/>
    <lineage>
        <taxon>Bacteria</taxon>
        <taxon>Bacillati</taxon>
        <taxon>Actinomycetota</taxon>
        <taxon>Actinomycetes</taxon>
        <taxon>Kitasatosporales</taxon>
        <taxon>Streptomycetaceae</taxon>
        <taxon>Streptomyces</taxon>
    </lineage>
</organism>
<dbReference type="EMBL" id="JASITI010000027">
    <property type="protein sequence ID" value="MDK9498173.1"/>
    <property type="molecule type" value="Genomic_DNA"/>
</dbReference>
<gene>
    <name evidence="2" type="ORF">QEZ40_003122</name>
</gene>
<evidence type="ECO:0000313" key="2">
    <source>
        <dbReference type="EMBL" id="MDK9498173.1"/>
    </source>
</evidence>
<feature type="transmembrane region" description="Helical" evidence="1">
    <location>
        <begin position="91"/>
        <end position="109"/>
    </location>
</feature>
<name>A0ABT7GX18_9ACTN</name>